<gene>
    <name evidence="1" type="ORF">FYJ39_08350</name>
</gene>
<comment type="caution">
    <text evidence="1">The sequence shown here is derived from an EMBL/GenBank/DDBJ whole genome shotgun (WGS) entry which is preliminary data.</text>
</comment>
<keyword evidence="2" id="KW-1185">Reference proteome</keyword>
<proteinExistence type="predicted"/>
<sequence>MNKIYEALKTQAPDHEVAIMLTDAISLEMNRFGSPFMTIAKEIQEDQEARERFLELAVCWIESRAKEYVSHCYDGRDEASAKLSNELVDSYYIQEELEKEDEFTKIAKLTIYGNSKDGFGDGHNLRQMHKTLKQSFSSLVFQYLDLLETGSVQHTTMLEMMRKTYGPDWHRCPFI</sequence>
<evidence type="ECO:0000313" key="1">
    <source>
        <dbReference type="EMBL" id="MSS36581.1"/>
    </source>
</evidence>
<evidence type="ECO:0000313" key="2">
    <source>
        <dbReference type="Proteomes" id="UP000429958"/>
    </source>
</evidence>
<accession>A0A7X2TD50</accession>
<dbReference type="AlphaFoldDB" id="A0A7X2TD50"/>
<dbReference type="RefSeq" id="WP_154472024.1">
    <property type="nucleotide sequence ID" value="NZ_VUMD01000006.1"/>
</dbReference>
<dbReference type="EMBL" id="VUMD01000006">
    <property type="protein sequence ID" value="MSS36581.1"/>
    <property type="molecule type" value="Genomic_DNA"/>
</dbReference>
<dbReference type="Proteomes" id="UP000429958">
    <property type="component" value="Unassembled WGS sequence"/>
</dbReference>
<protein>
    <submittedName>
        <fullName evidence="1">Uncharacterized protein</fullName>
    </submittedName>
</protein>
<reference evidence="1 2" key="1">
    <citation type="submission" date="2019-08" db="EMBL/GenBank/DDBJ databases">
        <title>In-depth cultivation of the pig gut microbiome towards novel bacterial diversity and tailored functional studies.</title>
        <authorList>
            <person name="Wylensek D."/>
            <person name="Hitch T.C.A."/>
            <person name="Clavel T."/>
        </authorList>
    </citation>
    <scope>NUCLEOTIDE SEQUENCE [LARGE SCALE GENOMIC DNA]</scope>
    <source>
        <strain evidence="1 2">WCA-389-WT-23D1</strain>
    </source>
</reference>
<name>A0A7X2TD50_9CLOT</name>
<organism evidence="1 2">
    <name type="scientific">Clostridium porci</name>
    <dbReference type="NCBI Taxonomy" id="2605778"/>
    <lineage>
        <taxon>Bacteria</taxon>
        <taxon>Bacillati</taxon>
        <taxon>Bacillota</taxon>
        <taxon>Clostridia</taxon>
        <taxon>Eubacteriales</taxon>
        <taxon>Clostridiaceae</taxon>
        <taxon>Clostridium</taxon>
    </lineage>
</organism>